<gene>
    <name evidence="2" type="ORF">E0L32_009678</name>
</gene>
<comment type="caution">
    <text evidence="2">The sequence shown here is derived from an EMBL/GenBank/DDBJ whole genome shotgun (WGS) entry which is preliminary data.</text>
</comment>
<dbReference type="RefSeq" id="XP_030990571.1">
    <property type="nucleotide sequence ID" value="XM_031144669.1"/>
</dbReference>
<dbReference type="AlphaFoldDB" id="A0A507AX51"/>
<dbReference type="OrthoDB" id="429143at2759"/>
<dbReference type="Proteomes" id="UP000319257">
    <property type="component" value="Unassembled WGS sequence"/>
</dbReference>
<dbReference type="PANTHER" id="PTHR13847:SF213">
    <property type="entry name" value="DEPENDENT OXIDOREDUCTASE, PUTATIVE-RELATED"/>
    <property type="match status" value="1"/>
</dbReference>
<evidence type="ECO:0000313" key="3">
    <source>
        <dbReference type="Proteomes" id="UP000319257"/>
    </source>
</evidence>
<dbReference type="InParanoid" id="A0A507AX51"/>
<dbReference type="InterPro" id="IPR006076">
    <property type="entry name" value="FAD-dep_OxRdtase"/>
</dbReference>
<dbReference type="GeneID" id="41977125"/>
<dbReference type="Pfam" id="PF01266">
    <property type="entry name" value="DAO"/>
    <property type="match status" value="1"/>
</dbReference>
<dbReference type="STRING" id="1093900.A0A507AX51"/>
<dbReference type="SUPFAM" id="SSF51905">
    <property type="entry name" value="FAD/NAD(P)-binding domain"/>
    <property type="match status" value="1"/>
</dbReference>
<organism evidence="2 3">
    <name type="scientific">Thyridium curvatum</name>
    <dbReference type="NCBI Taxonomy" id="1093900"/>
    <lineage>
        <taxon>Eukaryota</taxon>
        <taxon>Fungi</taxon>
        <taxon>Dikarya</taxon>
        <taxon>Ascomycota</taxon>
        <taxon>Pezizomycotina</taxon>
        <taxon>Sordariomycetes</taxon>
        <taxon>Sordariomycetidae</taxon>
        <taxon>Thyridiales</taxon>
        <taxon>Thyridiaceae</taxon>
        <taxon>Thyridium</taxon>
    </lineage>
</organism>
<dbReference type="Gene3D" id="3.50.50.60">
    <property type="entry name" value="FAD/NAD(P)-binding domain"/>
    <property type="match status" value="1"/>
</dbReference>
<keyword evidence="3" id="KW-1185">Reference proteome</keyword>
<reference evidence="2 3" key="1">
    <citation type="submission" date="2019-06" db="EMBL/GenBank/DDBJ databases">
        <title>Draft genome sequence of the filamentous fungus Phialemoniopsis curvata isolated from diesel fuel.</title>
        <authorList>
            <person name="Varaljay V.A."/>
            <person name="Lyon W.J."/>
            <person name="Crouch A.L."/>
            <person name="Drake C.E."/>
            <person name="Hollomon J.M."/>
            <person name="Nadeau L.J."/>
            <person name="Nunn H.S."/>
            <person name="Stevenson B.S."/>
            <person name="Bojanowski C.L."/>
            <person name="Crookes-Goodson W.J."/>
        </authorList>
    </citation>
    <scope>NUCLEOTIDE SEQUENCE [LARGE SCALE GENOMIC DNA]</scope>
    <source>
        <strain evidence="2 3">D216</strain>
    </source>
</reference>
<dbReference type="PANTHER" id="PTHR13847">
    <property type="entry name" value="SARCOSINE DEHYDROGENASE-RELATED"/>
    <property type="match status" value="1"/>
</dbReference>
<dbReference type="InterPro" id="IPR036188">
    <property type="entry name" value="FAD/NAD-bd_sf"/>
</dbReference>
<evidence type="ECO:0000259" key="1">
    <source>
        <dbReference type="Pfam" id="PF01266"/>
    </source>
</evidence>
<dbReference type="GO" id="GO:0005737">
    <property type="term" value="C:cytoplasm"/>
    <property type="evidence" value="ECO:0007669"/>
    <property type="project" value="TreeGrafter"/>
</dbReference>
<feature type="domain" description="FAD dependent oxidoreductase" evidence="1">
    <location>
        <begin position="74"/>
        <end position="476"/>
    </location>
</feature>
<dbReference type="Gene3D" id="3.30.9.10">
    <property type="entry name" value="D-Amino Acid Oxidase, subunit A, domain 2"/>
    <property type="match status" value="1"/>
</dbReference>
<accession>A0A507AX51</accession>
<protein>
    <recommendedName>
        <fullName evidence="1">FAD dependent oxidoreductase domain-containing protein</fullName>
    </recommendedName>
</protein>
<proteinExistence type="predicted"/>
<sequence length="529" mass="57826">MGAVLSSIGRAFKGISTSINTLRGLYSEFRDLEQRASAPAGYPVASPTKSFWLDDPPFPELVDTRSPTLPDRADVVIIGSGITGAAIARTILTERNTDATPHLDDIVVLEARQLCSGATGRNGGHIKVSPHVTFDQLLQTVPPERAATLVRFMIRHLPVLTELTKSENIAVAECREVESVDFYLGERDLAGALRQVDQLRKWVPEFELHVWTAEEARQKFSVNEHVIGAISYTAGALWPYRFVTAIWSDLLNRYSKSLSIETSTTVLDVELGSSVSGSGSYPYLVKTSRGIIQARHVVHATNAFSTQLVPGLRGKMTSLLAHMSAQRPGKEFPDVNGSRSWSVMFGHGFDYITQRPTVNGVPGEIMLGGGFSQSEKQGVDQIGIFDDSKLNTLTVAHLDGIMPTIFSPNWGDDAVGGRMKRVWSGVVAISADFRPFVGRLDHRLTGRKVDESRSGEWIAAGYTGDGMVWAWLCGTALGVMITGKQDEKLPPAYGRPGGTLAEWFPEDLYATPQRVNRMDVADLAGMFMN</sequence>
<evidence type="ECO:0000313" key="2">
    <source>
        <dbReference type="EMBL" id="TPX08860.1"/>
    </source>
</evidence>
<name>A0A507AX51_9PEZI</name>
<dbReference type="EMBL" id="SKBQ01000072">
    <property type="protein sequence ID" value="TPX08860.1"/>
    <property type="molecule type" value="Genomic_DNA"/>
</dbReference>